<dbReference type="Proteomes" id="UP000663862">
    <property type="component" value="Unassembled WGS sequence"/>
</dbReference>
<feature type="compositionally biased region" description="Gly residues" evidence="1">
    <location>
        <begin position="57"/>
        <end position="72"/>
    </location>
</feature>
<feature type="region of interest" description="Disordered" evidence="1">
    <location>
        <begin position="256"/>
        <end position="292"/>
    </location>
</feature>
<evidence type="ECO:0000313" key="5">
    <source>
        <dbReference type="EMBL" id="CAF4534195.1"/>
    </source>
</evidence>
<comment type="caution">
    <text evidence="2">The sequence shown here is derived from an EMBL/GenBank/DDBJ whole genome shotgun (WGS) entry which is preliminary data.</text>
</comment>
<dbReference type="Proteomes" id="UP000663873">
    <property type="component" value="Unassembled WGS sequence"/>
</dbReference>
<evidence type="ECO:0000313" key="6">
    <source>
        <dbReference type="Proteomes" id="UP000663851"/>
    </source>
</evidence>
<feature type="compositionally biased region" description="Low complexity" evidence="1">
    <location>
        <begin position="46"/>
        <end position="56"/>
    </location>
</feature>
<evidence type="ECO:0000313" key="2">
    <source>
        <dbReference type="EMBL" id="CAF4141274.1"/>
    </source>
</evidence>
<accession>A0A819XF19</accession>
<dbReference type="AlphaFoldDB" id="A0A819XF19"/>
<gene>
    <name evidence="2" type="ORF">HFQ381_LOCUS3778</name>
    <name evidence="4" type="ORF">QYT958_LOCUS3146</name>
    <name evidence="5" type="ORF">TSG867_LOCUS23493</name>
    <name evidence="3" type="ORF">UJA718_LOCUS11946</name>
</gene>
<dbReference type="EMBL" id="CAJOBO010000141">
    <property type="protein sequence ID" value="CAF4141274.1"/>
    <property type="molecule type" value="Genomic_DNA"/>
</dbReference>
<evidence type="ECO:0000256" key="1">
    <source>
        <dbReference type="SAM" id="MobiDB-lite"/>
    </source>
</evidence>
<feature type="compositionally biased region" description="Low complexity" evidence="1">
    <location>
        <begin position="127"/>
        <end position="141"/>
    </location>
</feature>
<dbReference type="EMBL" id="CAJOBR010000217">
    <property type="protein sequence ID" value="CAF4482376.1"/>
    <property type="molecule type" value="Genomic_DNA"/>
</dbReference>
<dbReference type="EMBL" id="CAJOBP010001509">
    <property type="protein sequence ID" value="CAF4289919.1"/>
    <property type="molecule type" value="Genomic_DNA"/>
</dbReference>
<evidence type="ECO:0000313" key="7">
    <source>
        <dbReference type="Proteomes" id="UP000663873"/>
    </source>
</evidence>
<sequence>MADAKIDMALDDIIKKNRNGPGSGRGRGRGRGGNLNQRRGGGGIVGRITKNTNNNRGRGGNFQRGRGGGGGRNSFNQRNNNRSTNFRQQRGRGNTIPGFNRRSTNGDKPTATYNPLSRDNNAAASKQQRQPQIQTTPRRQQGSIFNKIRPNQNVSALRRRMVAAQRALNRATKTLAEIPRMRQQRQRILQQPQKLRNIITRNKLGGGGGGGIRKRLTNARKPIGRGGTRQFSFIELVESHSTEGQCVYSRISIDQSPTNNLSNIEPDRDFSSSQLDDSRTQSNNSTKKSYNETEKYEATTISITMIQSASIEKSLRRSQCRNETVSPHPQTNESTRLFSNGFEESQTTKMNTVLDQSIEQRLNESEPATITTTTPK</sequence>
<dbReference type="Proteomes" id="UP000663848">
    <property type="component" value="Unassembled WGS sequence"/>
</dbReference>
<organism evidence="2 6">
    <name type="scientific">Rotaria socialis</name>
    <dbReference type="NCBI Taxonomy" id="392032"/>
    <lineage>
        <taxon>Eukaryota</taxon>
        <taxon>Metazoa</taxon>
        <taxon>Spiralia</taxon>
        <taxon>Gnathifera</taxon>
        <taxon>Rotifera</taxon>
        <taxon>Eurotatoria</taxon>
        <taxon>Bdelloidea</taxon>
        <taxon>Philodinida</taxon>
        <taxon>Philodinidae</taxon>
        <taxon>Rotaria</taxon>
    </lineage>
</organism>
<evidence type="ECO:0000313" key="4">
    <source>
        <dbReference type="EMBL" id="CAF4482376.1"/>
    </source>
</evidence>
<dbReference type="Proteomes" id="UP000663851">
    <property type="component" value="Unassembled WGS sequence"/>
</dbReference>
<proteinExistence type="predicted"/>
<dbReference type="EMBL" id="CAJOBQ010002030">
    <property type="protein sequence ID" value="CAF4534195.1"/>
    <property type="molecule type" value="Genomic_DNA"/>
</dbReference>
<feature type="region of interest" description="Disordered" evidence="1">
    <location>
        <begin position="317"/>
        <end position="347"/>
    </location>
</feature>
<keyword evidence="7" id="KW-1185">Reference proteome</keyword>
<feature type="compositionally biased region" description="Polar residues" evidence="1">
    <location>
        <begin position="271"/>
        <end position="288"/>
    </location>
</feature>
<name>A0A819XF19_9BILA</name>
<feature type="compositionally biased region" description="Polar residues" evidence="1">
    <location>
        <begin position="321"/>
        <end position="347"/>
    </location>
</feature>
<reference evidence="2" key="1">
    <citation type="submission" date="2021-02" db="EMBL/GenBank/DDBJ databases">
        <authorList>
            <person name="Nowell W R."/>
        </authorList>
    </citation>
    <scope>NUCLEOTIDE SEQUENCE</scope>
</reference>
<feature type="region of interest" description="Disordered" evidence="1">
    <location>
        <begin position="13"/>
        <end position="143"/>
    </location>
</feature>
<protein>
    <submittedName>
        <fullName evidence="2">Uncharacterized protein</fullName>
    </submittedName>
</protein>
<feature type="compositionally biased region" description="Low complexity" evidence="1">
    <location>
        <begin position="73"/>
        <end position="88"/>
    </location>
</feature>
<evidence type="ECO:0000313" key="3">
    <source>
        <dbReference type="EMBL" id="CAF4289919.1"/>
    </source>
</evidence>
<feature type="compositionally biased region" description="Polar residues" evidence="1">
    <location>
        <begin position="101"/>
        <end position="126"/>
    </location>
</feature>